<evidence type="ECO:0000313" key="1">
    <source>
        <dbReference type="EMBL" id="EAT48507.1"/>
    </source>
</evidence>
<reference evidence="1" key="2">
    <citation type="journal article" date="2007" name="Science">
        <title>Genome sequence of Aedes aegypti, a major arbovirus vector.</title>
        <authorList>
            <person name="Nene V."/>
            <person name="Wortman J.R."/>
            <person name="Lawson D."/>
            <person name="Haas B."/>
            <person name="Kodira C."/>
            <person name="Tu Z.J."/>
            <person name="Loftus B."/>
            <person name="Xi Z."/>
            <person name="Megy K."/>
            <person name="Grabherr M."/>
            <person name="Ren Q."/>
            <person name="Zdobnov E.M."/>
            <person name="Lobo N.F."/>
            <person name="Campbell K.S."/>
            <person name="Brown S.E."/>
            <person name="Bonaldo M.F."/>
            <person name="Zhu J."/>
            <person name="Sinkins S.P."/>
            <person name="Hogenkamp D.G."/>
            <person name="Amedeo P."/>
            <person name="Arensburger P."/>
            <person name="Atkinson P.W."/>
            <person name="Bidwell S."/>
            <person name="Biedler J."/>
            <person name="Birney E."/>
            <person name="Bruggner R.V."/>
            <person name="Costas J."/>
            <person name="Coy M.R."/>
            <person name="Crabtree J."/>
            <person name="Crawford M."/>
            <person name="Debruyn B."/>
            <person name="Decaprio D."/>
            <person name="Eiglmeier K."/>
            <person name="Eisenstadt E."/>
            <person name="El-Dorry H."/>
            <person name="Gelbart W.M."/>
            <person name="Gomes S.L."/>
            <person name="Hammond M."/>
            <person name="Hannick L.I."/>
            <person name="Hogan J.R."/>
            <person name="Holmes M.H."/>
            <person name="Jaffe D."/>
            <person name="Johnston J.S."/>
            <person name="Kennedy R.C."/>
            <person name="Koo H."/>
            <person name="Kravitz S."/>
            <person name="Kriventseva E.V."/>
            <person name="Kulp D."/>
            <person name="Labutti K."/>
            <person name="Lee E."/>
            <person name="Li S."/>
            <person name="Lovin D.D."/>
            <person name="Mao C."/>
            <person name="Mauceli E."/>
            <person name="Menck C.F."/>
            <person name="Miller J.R."/>
            <person name="Montgomery P."/>
            <person name="Mori A."/>
            <person name="Nascimento A.L."/>
            <person name="Naveira H.F."/>
            <person name="Nusbaum C."/>
            <person name="O'leary S."/>
            <person name="Orvis J."/>
            <person name="Pertea M."/>
            <person name="Quesneville H."/>
            <person name="Reidenbach K.R."/>
            <person name="Rogers Y.H."/>
            <person name="Roth C.W."/>
            <person name="Schneider J.R."/>
            <person name="Schatz M."/>
            <person name="Shumway M."/>
            <person name="Stanke M."/>
            <person name="Stinson E.O."/>
            <person name="Tubio J.M."/>
            <person name="Vanzee J.P."/>
            <person name="Verjovski-Almeida S."/>
            <person name="Werner D."/>
            <person name="White O."/>
            <person name="Wyder S."/>
            <person name="Zeng Q."/>
            <person name="Zhao Q."/>
            <person name="Zhao Y."/>
            <person name="Hill C.A."/>
            <person name="Raikhel A.S."/>
            <person name="Soares M.B."/>
            <person name="Knudson D.L."/>
            <person name="Lee N.H."/>
            <person name="Galagan J."/>
            <person name="Salzberg S.L."/>
            <person name="Paulsen I.T."/>
            <person name="Dimopoulos G."/>
            <person name="Collins F.H."/>
            <person name="Birren B."/>
            <person name="Fraser-Liggett C.M."/>
            <person name="Severson D.W."/>
        </authorList>
    </citation>
    <scope>NUCLEOTIDE SEQUENCE [LARGE SCALE GENOMIC DNA]</scope>
    <source>
        <strain evidence="1">Liverpool</strain>
    </source>
</reference>
<reference evidence="1" key="3">
    <citation type="submission" date="2012-09" db="EMBL/GenBank/DDBJ databases">
        <authorList>
            <consortium name="VectorBase"/>
        </authorList>
    </citation>
    <scope>NUCLEOTIDE SEQUENCE</scope>
    <source>
        <strain evidence="1">Liverpool</strain>
    </source>
</reference>
<name>Q17PC4_AEDAE</name>
<dbReference type="AlphaFoldDB" id="Q17PC4"/>
<accession>Q17PC4</accession>
<dbReference type="OMA" id="KRYEIAS"/>
<dbReference type="Proteomes" id="UP000682892">
    <property type="component" value="Unassembled WGS sequence"/>
</dbReference>
<dbReference type="STRING" id="7159.Q17PC4"/>
<organism evidence="1 2">
    <name type="scientific">Aedes aegypti</name>
    <name type="common">Yellowfever mosquito</name>
    <name type="synonym">Culex aegypti</name>
    <dbReference type="NCBI Taxonomy" id="7159"/>
    <lineage>
        <taxon>Eukaryota</taxon>
        <taxon>Metazoa</taxon>
        <taxon>Ecdysozoa</taxon>
        <taxon>Arthropoda</taxon>
        <taxon>Hexapoda</taxon>
        <taxon>Insecta</taxon>
        <taxon>Pterygota</taxon>
        <taxon>Neoptera</taxon>
        <taxon>Endopterygota</taxon>
        <taxon>Diptera</taxon>
        <taxon>Nematocera</taxon>
        <taxon>Culicoidea</taxon>
        <taxon>Culicidae</taxon>
        <taxon>Culicinae</taxon>
        <taxon>Aedini</taxon>
        <taxon>Aedes</taxon>
        <taxon>Stegomyia</taxon>
    </lineage>
</organism>
<dbReference type="eggNOG" id="ENOG502S53Y">
    <property type="taxonomic scope" value="Eukaryota"/>
</dbReference>
<dbReference type="PaxDb" id="7159-AAEL000453-PA"/>
<evidence type="ECO:0000313" key="2">
    <source>
        <dbReference type="Proteomes" id="UP000682892"/>
    </source>
</evidence>
<reference evidence="1" key="1">
    <citation type="submission" date="2005-10" db="EMBL/GenBank/DDBJ databases">
        <authorList>
            <person name="Loftus B.J."/>
            <person name="Nene V.M."/>
            <person name="Hannick L.I."/>
            <person name="Bidwell S."/>
            <person name="Haas B."/>
            <person name="Amedeo P."/>
            <person name="Orvis J."/>
            <person name="Wortman J.R."/>
            <person name="White O.R."/>
            <person name="Salzberg S."/>
            <person name="Shumway M."/>
            <person name="Koo H."/>
            <person name="Zhao Y."/>
            <person name="Holmes M."/>
            <person name="Miller J."/>
            <person name="Schatz M."/>
            <person name="Pop M."/>
            <person name="Pai G."/>
            <person name="Utterback T."/>
            <person name="Rogers Y.-H."/>
            <person name="Kravitz S."/>
            <person name="Fraser C.M."/>
        </authorList>
    </citation>
    <scope>NUCLEOTIDE SEQUENCE</scope>
    <source>
        <strain evidence="1">Liverpool</strain>
    </source>
</reference>
<sequence>MTSVEGSSKGENSKSAIPVIVNRGGMIGSIEPYVPGECFGEYKERLELFFELNDVIESKRVAMLITLIGPETYKILKSLVIPAEPKTKSFEELVTALTGHFAPTVNVIAERYKFHQCVQASSESIAEYIVAIKARAQSSSILQTTPFAVPSFFDCHSDDETTLPKNQCDQ</sequence>
<dbReference type="HOGENOM" id="CLU_1571884_0_0_1"/>
<dbReference type="PANTHER" id="PTHR33198">
    <property type="entry name" value="ANK_REP_REGION DOMAIN-CONTAINING PROTEIN-RELATED"/>
    <property type="match status" value="1"/>
</dbReference>
<protein>
    <submittedName>
        <fullName evidence="1">AAEL000453-PA</fullName>
    </submittedName>
</protein>
<proteinExistence type="predicted"/>
<dbReference type="PANTHER" id="PTHR33198:SF19">
    <property type="entry name" value="CCHC-TYPE DOMAIN-CONTAINING PROTEIN"/>
    <property type="match status" value="1"/>
</dbReference>
<dbReference type="VEuPathDB" id="VectorBase:AAEL026008"/>
<dbReference type="EMBL" id="CH477193">
    <property type="protein sequence ID" value="EAT48507.1"/>
    <property type="molecule type" value="Genomic_DNA"/>
</dbReference>
<gene>
    <name evidence="1" type="ORF">AaeL_AAEL000453</name>
</gene>
<dbReference type="PhylomeDB" id="Q17PC4"/>